<dbReference type="AlphaFoldDB" id="A0A4P9ZM49"/>
<evidence type="ECO:0000313" key="3">
    <source>
        <dbReference type="Proteomes" id="UP000268162"/>
    </source>
</evidence>
<evidence type="ECO:0000313" key="2">
    <source>
        <dbReference type="EMBL" id="RKP34198.1"/>
    </source>
</evidence>
<gene>
    <name evidence="2" type="ORF">BJ085DRAFT_32326</name>
</gene>
<keyword evidence="3" id="KW-1185">Reference proteome</keyword>
<name>A0A4P9ZM49_9FUNG</name>
<reference evidence="3" key="1">
    <citation type="journal article" date="2018" name="Nat. Microbiol.">
        <title>Leveraging single-cell genomics to expand the fungal tree of life.</title>
        <authorList>
            <person name="Ahrendt S.R."/>
            <person name="Quandt C.A."/>
            <person name="Ciobanu D."/>
            <person name="Clum A."/>
            <person name="Salamov A."/>
            <person name="Andreopoulos B."/>
            <person name="Cheng J.F."/>
            <person name="Woyke T."/>
            <person name="Pelin A."/>
            <person name="Henrissat B."/>
            <person name="Reynolds N.K."/>
            <person name="Benny G.L."/>
            <person name="Smith M.E."/>
            <person name="James T.Y."/>
            <person name="Grigoriev I.V."/>
        </authorList>
    </citation>
    <scope>NUCLEOTIDE SEQUENCE [LARGE SCALE GENOMIC DNA]</scope>
    <source>
        <strain evidence="3">RSA 468</strain>
    </source>
</reference>
<dbReference type="EMBL" id="ML003312">
    <property type="protein sequence ID" value="RKP34198.1"/>
    <property type="molecule type" value="Genomic_DNA"/>
</dbReference>
<organism evidence="2 3">
    <name type="scientific">Dimargaris cristalligena</name>
    <dbReference type="NCBI Taxonomy" id="215637"/>
    <lineage>
        <taxon>Eukaryota</taxon>
        <taxon>Fungi</taxon>
        <taxon>Fungi incertae sedis</taxon>
        <taxon>Zoopagomycota</taxon>
        <taxon>Kickxellomycotina</taxon>
        <taxon>Dimargaritomycetes</taxon>
        <taxon>Dimargaritales</taxon>
        <taxon>Dimargaritaceae</taxon>
        <taxon>Dimargaris</taxon>
    </lineage>
</organism>
<proteinExistence type="predicted"/>
<evidence type="ECO:0000256" key="1">
    <source>
        <dbReference type="SAM" id="MobiDB-lite"/>
    </source>
</evidence>
<protein>
    <submittedName>
        <fullName evidence="2">Uncharacterized protein</fullName>
    </submittedName>
</protein>
<dbReference type="Proteomes" id="UP000268162">
    <property type="component" value="Unassembled WGS sequence"/>
</dbReference>
<accession>A0A4P9ZM49</accession>
<feature type="region of interest" description="Disordered" evidence="1">
    <location>
        <begin position="189"/>
        <end position="230"/>
    </location>
</feature>
<sequence length="230" mass="25176">MENLRPTDFFYYVFNNAPRHIRLGLVHRIDRAANVVISKLADGPEVSLDGNTHSFHAVRDIPAELLSNGLPSFLGECHVLLPENLCPSGMVAQPKKLPEGAVCMLQDYLREDFITMLPGSAPSSLFATPASTDSHTHWFNYPPGINPYKSGAVRGSRNAPPTPTDHFTELMLREVAYYIPITEDHSAGMSPLSMDSPPEATLYLATSKFDSSGSSSSDEEDQQEPANDGK</sequence>